<evidence type="ECO:0000256" key="5">
    <source>
        <dbReference type="ARBA" id="ARBA00023157"/>
    </source>
</evidence>
<dbReference type="GeneID" id="108875487"/>
<accession>A0AAJ7LER5</accession>
<evidence type="ECO:0000256" key="3">
    <source>
        <dbReference type="ARBA" id="ARBA00022690"/>
    </source>
</evidence>
<protein>
    <submittedName>
        <fullName evidence="8">Serine protease inhibitor Kazal-type 1</fullName>
    </submittedName>
</protein>
<keyword evidence="4 8" id="KW-0722">Serine protease inhibitor</keyword>
<dbReference type="PANTHER" id="PTHR21312">
    <property type="entry name" value="SERINE PROTEASE INHIBITOR"/>
    <property type="match status" value="1"/>
</dbReference>
<dbReference type="PRINTS" id="PR00290">
    <property type="entry name" value="KAZALINHBTR"/>
</dbReference>
<sequence>MMCETHTCCPQKDLHTLGVMKLTVLLSCVSMLLYASVLSQEDETVAQFADSDETMMSGAPEPESEFREAACGKYEGPCTKEFDPVCGSDGTTYGTECVLCLHNRKEKKNVKVAFKGVCSH</sequence>
<feature type="domain" description="Kazal-like" evidence="6">
    <location>
        <begin position="65"/>
        <end position="120"/>
    </location>
</feature>
<dbReference type="PANTHER" id="PTHR21312:SF28">
    <property type="entry name" value="OVOINHIBITOR-RELATED"/>
    <property type="match status" value="1"/>
</dbReference>
<dbReference type="Gene3D" id="3.30.60.30">
    <property type="match status" value="1"/>
</dbReference>
<reference evidence="8" key="1">
    <citation type="submission" date="2025-08" db="UniProtKB">
        <authorList>
            <consortium name="RefSeq"/>
        </authorList>
    </citation>
    <scope>IDENTIFICATION</scope>
    <source>
        <tissue evidence="8">Brain</tissue>
    </source>
</reference>
<keyword evidence="3 8" id="KW-0646">Protease inhibitor</keyword>
<dbReference type="GO" id="GO:0004867">
    <property type="term" value="F:serine-type endopeptidase inhibitor activity"/>
    <property type="evidence" value="ECO:0007669"/>
    <property type="project" value="UniProtKB-KW"/>
</dbReference>
<organism evidence="7 8">
    <name type="scientific">Lates calcarifer</name>
    <name type="common">Barramundi</name>
    <name type="synonym">Holocentrus calcarifer</name>
    <dbReference type="NCBI Taxonomy" id="8187"/>
    <lineage>
        <taxon>Eukaryota</taxon>
        <taxon>Metazoa</taxon>
        <taxon>Chordata</taxon>
        <taxon>Craniata</taxon>
        <taxon>Vertebrata</taxon>
        <taxon>Euteleostomi</taxon>
        <taxon>Actinopterygii</taxon>
        <taxon>Neopterygii</taxon>
        <taxon>Teleostei</taxon>
        <taxon>Neoteleostei</taxon>
        <taxon>Acanthomorphata</taxon>
        <taxon>Carangaria</taxon>
        <taxon>Carangaria incertae sedis</taxon>
        <taxon>Centropomidae</taxon>
        <taxon>Lates</taxon>
    </lineage>
</organism>
<evidence type="ECO:0000259" key="6">
    <source>
        <dbReference type="PROSITE" id="PS51465"/>
    </source>
</evidence>
<dbReference type="PROSITE" id="PS51465">
    <property type="entry name" value="KAZAL_2"/>
    <property type="match status" value="1"/>
</dbReference>
<dbReference type="AlphaFoldDB" id="A0AAJ7LER5"/>
<gene>
    <name evidence="8" type="primary">LOC108875487</name>
</gene>
<name>A0AAJ7LER5_LATCA</name>
<evidence type="ECO:0000256" key="4">
    <source>
        <dbReference type="ARBA" id="ARBA00022900"/>
    </source>
</evidence>
<keyword evidence="5" id="KW-1015">Disulfide bond</keyword>
<dbReference type="GO" id="GO:0005576">
    <property type="term" value="C:extracellular region"/>
    <property type="evidence" value="ECO:0007669"/>
    <property type="project" value="UniProtKB-SubCell"/>
</dbReference>
<dbReference type="InterPro" id="IPR001239">
    <property type="entry name" value="Prot_inh_Kazal-m"/>
</dbReference>
<dbReference type="RefSeq" id="XP_018519977.2">
    <property type="nucleotide sequence ID" value="XM_018664461.2"/>
</dbReference>
<dbReference type="PROSITE" id="PS00282">
    <property type="entry name" value="KAZAL_1"/>
    <property type="match status" value="1"/>
</dbReference>
<dbReference type="SMART" id="SM00280">
    <property type="entry name" value="KAZAL"/>
    <property type="match status" value="1"/>
</dbReference>
<dbReference type="Pfam" id="PF00050">
    <property type="entry name" value="Kazal_1"/>
    <property type="match status" value="1"/>
</dbReference>
<dbReference type="InterPro" id="IPR002350">
    <property type="entry name" value="Kazal_dom"/>
</dbReference>
<proteinExistence type="predicted"/>
<evidence type="ECO:0000313" key="8">
    <source>
        <dbReference type="RefSeq" id="XP_018519977.2"/>
    </source>
</evidence>
<evidence type="ECO:0000256" key="2">
    <source>
        <dbReference type="ARBA" id="ARBA00022525"/>
    </source>
</evidence>
<evidence type="ECO:0000313" key="7">
    <source>
        <dbReference type="Proteomes" id="UP000694890"/>
    </source>
</evidence>
<dbReference type="Proteomes" id="UP000694890">
    <property type="component" value="Unplaced"/>
</dbReference>
<evidence type="ECO:0000256" key="1">
    <source>
        <dbReference type="ARBA" id="ARBA00004613"/>
    </source>
</evidence>
<dbReference type="KEGG" id="lcf:108875487"/>
<comment type="subcellular location">
    <subcellularLocation>
        <location evidence="1">Secreted</location>
    </subcellularLocation>
</comment>
<keyword evidence="2" id="KW-0964">Secreted</keyword>
<dbReference type="InterPro" id="IPR036058">
    <property type="entry name" value="Kazal_dom_sf"/>
</dbReference>
<dbReference type="SUPFAM" id="SSF100895">
    <property type="entry name" value="Kazal-type serine protease inhibitors"/>
    <property type="match status" value="1"/>
</dbReference>